<reference evidence="2" key="1">
    <citation type="submission" date="2022-01" db="EMBL/GenBank/DDBJ databases">
        <title>Paenibacillus spongiae sp. nov., isolated from marine sponge.</title>
        <authorList>
            <person name="Li Z."/>
            <person name="Zhang M."/>
        </authorList>
    </citation>
    <scope>NUCLEOTIDE SEQUENCE</scope>
    <source>
        <strain evidence="2">PHS-Z3</strain>
    </source>
</reference>
<sequence>MTREQLIAEMKRIEQRLELINVDCTGRDRLKDELRRIKQQIAKTGSQSA</sequence>
<keyword evidence="1" id="KW-0175">Coiled coil</keyword>
<accession>A0ABY5SFC0</accession>
<gene>
    <name evidence="2" type="ORF">L1F29_04980</name>
</gene>
<feature type="coiled-coil region" evidence="1">
    <location>
        <begin position="3"/>
        <end position="47"/>
    </location>
</feature>
<dbReference type="RefSeq" id="WP_258387264.1">
    <property type="nucleotide sequence ID" value="NZ_CP091430.1"/>
</dbReference>
<evidence type="ECO:0000313" key="3">
    <source>
        <dbReference type="Proteomes" id="UP001057877"/>
    </source>
</evidence>
<name>A0ABY5SFC0_9BACL</name>
<dbReference type="Proteomes" id="UP001057877">
    <property type="component" value="Chromosome"/>
</dbReference>
<evidence type="ECO:0000313" key="2">
    <source>
        <dbReference type="EMBL" id="UVI31200.1"/>
    </source>
</evidence>
<proteinExistence type="predicted"/>
<organism evidence="2 3">
    <name type="scientific">Paenibacillus spongiae</name>
    <dbReference type="NCBI Taxonomy" id="2909671"/>
    <lineage>
        <taxon>Bacteria</taxon>
        <taxon>Bacillati</taxon>
        <taxon>Bacillota</taxon>
        <taxon>Bacilli</taxon>
        <taxon>Bacillales</taxon>
        <taxon>Paenibacillaceae</taxon>
        <taxon>Paenibacillus</taxon>
    </lineage>
</organism>
<dbReference type="EMBL" id="CP091430">
    <property type="protein sequence ID" value="UVI31200.1"/>
    <property type="molecule type" value="Genomic_DNA"/>
</dbReference>
<evidence type="ECO:0000256" key="1">
    <source>
        <dbReference type="SAM" id="Coils"/>
    </source>
</evidence>
<keyword evidence="3" id="KW-1185">Reference proteome</keyword>
<protein>
    <submittedName>
        <fullName evidence="2">Uncharacterized protein</fullName>
    </submittedName>
</protein>